<reference evidence="5" key="1">
    <citation type="journal article" date="2022" name="Int. J. Syst. Evol. Microbiol.">
        <title>A novel species of lactic acid bacteria, Ligilactobacillus pabuli sp. nov., isolated from alfalfa silage.</title>
        <authorList>
            <person name="Tohno M."/>
            <person name="Tanizawa Y."/>
            <person name="Sawada H."/>
            <person name="Sakamoto M."/>
            <person name="Ohkuma M."/>
            <person name="Kobayashi H."/>
        </authorList>
    </citation>
    <scope>NUCLEOTIDE SEQUENCE</scope>
    <source>
        <strain evidence="5">AF129</strain>
    </source>
</reference>
<dbReference type="Pfam" id="PF22763">
    <property type="entry name" value="NrS1-1_pol-like_HBD"/>
    <property type="match status" value="1"/>
</dbReference>
<proteinExistence type="predicted"/>
<dbReference type="InterPro" id="IPR014015">
    <property type="entry name" value="Helicase_SF3_DNA-vir"/>
</dbReference>
<keyword evidence="6" id="KW-1185">Reference proteome</keyword>
<dbReference type="InterPro" id="IPR014818">
    <property type="entry name" value="Phage/plasmid_primase_P4_C"/>
</dbReference>
<dbReference type="RefSeq" id="WP_244054488.1">
    <property type="nucleotide sequence ID" value="NZ_BQXH01000003.1"/>
</dbReference>
<dbReference type="InterPro" id="IPR006500">
    <property type="entry name" value="Helicase_put_C_phage/plasmid"/>
</dbReference>
<sequence>MFDYAKIPQELRDLKQWGLYSRKWLPEKNKYTKLPLTVDGRAASSTNERTWSSFGEALTAYLTPNNFEVAGLAFFFKPPYIGIDIDHIKDDITATIQGDPNTVTNDFIKRTKSYTETSMSGEGIHIITKGNFKGQKHRKGQFEFYDKGRFFALTGQAFGSVSDYSNINRIKPEDFDYLYKRYIGEDKPLIPQENKPVPSNNLSKNDVILKAAQSKTGKRFTTLYKGDWQGLYESQSEADQAFMNDLAFWTAKDRSMMDEIMRESGLYRPKWDERRGRLTYGEITMNEAINSTSDTYKSHSDQYQIFVKGFNVPDDAKPITLTTAFNYTDTGFRNRFLRDHPKDVLFSQQTKQFLYFNGNRWVYDTSGVVPRMLDPVIDKIGNEQRLSPDDVGAKDEGAATKAFHDFEKRCLSHNGQQAVLSMIANQRGVDDSEFDRKTNIINTPSGIVDLSSGSIKPATTEDLVTKSTNAEISEIETPIFDKFMLDIFPSHPELIELVQKLIGYTITGTVAEQLTVFLLGKGNENGANGKSVLVEVLRQILGDYAVSIQPETITYSKTTNSSSNTDNQIADTKGARMIATSEIERGAKLSESMLKRLTGGEMITAKRLYEKPISFTPTGTLWMSSNYKPIISGTDNGIWRRLVFIPMTAKITKKDPHLKDKLMTEKAGIMNWIIEGALKYQRDGIQLPKIITNEVDEYREDMDDVATFINDCFDKVPGCRTPFSEISDRFKEWKDIYGTPLTIRGLSRELSDRYEKYRTESERGYVGLKLKGKIEIKNGYNPL</sequence>
<dbReference type="Gene3D" id="3.40.50.300">
    <property type="entry name" value="P-loop containing nucleotide triphosphate hydrolases"/>
    <property type="match status" value="1"/>
</dbReference>
<dbReference type="SMART" id="SM00885">
    <property type="entry name" value="D5_N"/>
    <property type="match status" value="1"/>
</dbReference>
<evidence type="ECO:0000313" key="5">
    <source>
        <dbReference type="EMBL" id="GKS80707.1"/>
    </source>
</evidence>
<evidence type="ECO:0000256" key="1">
    <source>
        <dbReference type="ARBA" id="ARBA00022741"/>
    </source>
</evidence>
<name>A0ABQ5JGM6_9LACO</name>
<evidence type="ECO:0000256" key="2">
    <source>
        <dbReference type="ARBA" id="ARBA00022801"/>
    </source>
</evidence>
<dbReference type="InterPro" id="IPR027417">
    <property type="entry name" value="P-loop_NTPase"/>
</dbReference>
<dbReference type="Pfam" id="PF08706">
    <property type="entry name" value="D5_N"/>
    <property type="match status" value="1"/>
</dbReference>
<evidence type="ECO:0000313" key="6">
    <source>
        <dbReference type="Proteomes" id="UP001055149"/>
    </source>
</evidence>
<dbReference type="NCBIfam" id="TIGR01613">
    <property type="entry name" value="primase_Cterm"/>
    <property type="match status" value="1"/>
</dbReference>
<dbReference type="InterPro" id="IPR054468">
    <property type="entry name" value="NrSPol-like_HBD"/>
</dbReference>
<feature type="domain" description="SF3 helicase" evidence="4">
    <location>
        <begin position="493"/>
        <end position="660"/>
    </location>
</feature>
<dbReference type="PANTHER" id="PTHR35372:SF2">
    <property type="entry name" value="SF3 HELICASE DOMAIN-CONTAINING PROTEIN"/>
    <property type="match status" value="1"/>
</dbReference>
<dbReference type="PANTHER" id="PTHR35372">
    <property type="entry name" value="ATP BINDING PROTEIN-RELATED"/>
    <property type="match status" value="1"/>
</dbReference>
<evidence type="ECO:0000256" key="3">
    <source>
        <dbReference type="ARBA" id="ARBA00022840"/>
    </source>
</evidence>
<organism evidence="5 6">
    <name type="scientific">Ligilactobacillus pabuli</name>
    <dbReference type="NCBI Taxonomy" id="2886039"/>
    <lineage>
        <taxon>Bacteria</taxon>
        <taxon>Bacillati</taxon>
        <taxon>Bacillota</taxon>
        <taxon>Bacilli</taxon>
        <taxon>Lactobacillales</taxon>
        <taxon>Lactobacillaceae</taxon>
        <taxon>Ligilactobacillus</taxon>
    </lineage>
</organism>
<dbReference type="InterPro" id="IPR051620">
    <property type="entry name" value="ORF904-like_C"/>
</dbReference>
<dbReference type="EMBL" id="BQXH01000003">
    <property type="protein sequence ID" value="GKS80707.1"/>
    <property type="molecule type" value="Genomic_DNA"/>
</dbReference>
<keyword evidence="2" id="KW-0378">Hydrolase</keyword>
<dbReference type="PROSITE" id="PS51206">
    <property type="entry name" value="SF3_HELICASE_1"/>
    <property type="match status" value="1"/>
</dbReference>
<comment type="caution">
    <text evidence="5">The sequence shown here is derived from an EMBL/GenBank/DDBJ whole genome shotgun (WGS) entry which is preliminary data.</text>
</comment>
<dbReference type="Pfam" id="PF19263">
    <property type="entry name" value="DUF5906"/>
    <property type="match status" value="1"/>
</dbReference>
<protein>
    <recommendedName>
        <fullName evidence="4">SF3 helicase domain-containing protein</fullName>
    </recommendedName>
</protein>
<dbReference type="InterPro" id="IPR045455">
    <property type="entry name" value="NrS-1_pol-like_helicase"/>
</dbReference>
<dbReference type="Proteomes" id="UP001055149">
    <property type="component" value="Unassembled WGS sequence"/>
</dbReference>
<evidence type="ECO:0000259" key="4">
    <source>
        <dbReference type="PROSITE" id="PS51206"/>
    </source>
</evidence>
<keyword evidence="3" id="KW-0067">ATP-binding</keyword>
<accession>A0ABQ5JGM6</accession>
<gene>
    <name evidence="5" type="ORF">LPAF129_03920</name>
</gene>
<keyword evidence="1" id="KW-0547">Nucleotide-binding</keyword>